<proteinExistence type="predicted"/>
<dbReference type="OrthoDB" id="7803312at2759"/>
<evidence type="ECO:0000313" key="1">
    <source>
        <dbReference type="EMBL" id="KRF83291.1"/>
    </source>
</evidence>
<organism evidence="1 2">
    <name type="scientific">Drosophila virilis</name>
    <name type="common">Fruit fly</name>
    <dbReference type="NCBI Taxonomy" id="7244"/>
    <lineage>
        <taxon>Eukaryota</taxon>
        <taxon>Metazoa</taxon>
        <taxon>Ecdysozoa</taxon>
        <taxon>Arthropoda</taxon>
        <taxon>Hexapoda</taxon>
        <taxon>Insecta</taxon>
        <taxon>Pterygota</taxon>
        <taxon>Neoptera</taxon>
        <taxon>Endopterygota</taxon>
        <taxon>Diptera</taxon>
        <taxon>Brachycera</taxon>
        <taxon>Muscomorpha</taxon>
        <taxon>Ephydroidea</taxon>
        <taxon>Drosophilidae</taxon>
        <taxon>Drosophila</taxon>
    </lineage>
</organism>
<dbReference type="AlphaFoldDB" id="A0A0Q9WRS7"/>
<protein>
    <submittedName>
        <fullName evidence="1">Uncharacterized protein</fullName>
    </submittedName>
</protein>
<reference evidence="1 2" key="1">
    <citation type="journal article" date="2007" name="Nature">
        <title>Evolution of genes and genomes on the Drosophila phylogeny.</title>
        <authorList>
            <consortium name="Drosophila 12 Genomes Consortium"/>
            <person name="Clark A.G."/>
            <person name="Eisen M.B."/>
            <person name="Smith D.R."/>
            <person name="Bergman C.M."/>
            <person name="Oliver B."/>
            <person name="Markow T.A."/>
            <person name="Kaufman T.C."/>
            <person name="Kellis M."/>
            <person name="Gelbart W."/>
            <person name="Iyer V.N."/>
            <person name="Pollard D.A."/>
            <person name="Sackton T.B."/>
            <person name="Larracuente A.M."/>
            <person name="Singh N.D."/>
            <person name="Abad J.P."/>
            <person name="Abt D.N."/>
            <person name="Adryan B."/>
            <person name="Aguade M."/>
            <person name="Akashi H."/>
            <person name="Anderson W.W."/>
            <person name="Aquadro C.F."/>
            <person name="Ardell D.H."/>
            <person name="Arguello R."/>
            <person name="Artieri C.G."/>
            <person name="Barbash D.A."/>
            <person name="Barker D."/>
            <person name="Barsanti P."/>
            <person name="Batterham P."/>
            <person name="Batzoglou S."/>
            <person name="Begun D."/>
            <person name="Bhutkar A."/>
            <person name="Blanco E."/>
            <person name="Bosak S.A."/>
            <person name="Bradley R.K."/>
            <person name="Brand A.D."/>
            <person name="Brent M.R."/>
            <person name="Brooks A.N."/>
            <person name="Brown R.H."/>
            <person name="Butlin R.K."/>
            <person name="Caggese C."/>
            <person name="Calvi B.R."/>
            <person name="Bernardo de Carvalho A."/>
            <person name="Caspi A."/>
            <person name="Castrezana S."/>
            <person name="Celniker S.E."/>
            <person name="Chang J.L."/>
            <person name="Chapple C."/>
            <person name="Chatterji S."/>
            <person name="Chinwalla A."/>
            <person name="Civetta A."/>
            <person name="Clifton S.W."/>
            <person name="Comeron J.M."/>
            <person name="Costello J.C."/>
            <person name="Coyne J.A."/>
            <person name="Daub J."/>
            <person name="David R.G."/>
            <person name="Delcher A.L."/>
            <person name="Delehaunty K."/>
            <person name="Do C.B."/>
            <person name="Ebling H."/>
            <person name="Edwards K."/>
            <person name="Eickbush T."/>
            <person name="Evans J.D."/>
            <person name="Filipski A."/>
            <person name="Findeiss S."/>
            <person name="Freyhult E."/>
            <person name="Fulton L."/>
            <person name="Fulton R."/>
            <person name="Garcia A.C."/>
            <person name="Gardiner A."/>
            <person name="Garfield D.A."/>
            <person name="Garvin B.E."/>
            <person name="Gibson G."/>
            <person name="Gilbert D."/>
            <person name="Gnerre S."/>
            <person name="Godfrey J."/>
            <person name="Good R."/>
            <person name="Gotea V."/>
            <person name="Gravely B."/>
            <person name="Greenberg A.J."/>
            <person name="Griffiths-Jones S."/>
            <person name="Gross S."/>
            <person name="Guigo R."/>
            <person name="Gustafson E.A."/>
            <person name="Haerty W."/>
            <person name="Hahn M.W."/>
            <person name="Halligan D.L."/>
            <person name="Halpern A.L."/>
            <person name="Halter G.M."/>
            <person name="Han M.V."/>
            <person name="Heger A."/>
            <person name="Hillier L."/>
            <person name="Hinrichs A.S."/>
            <person name="Holmes I."/>
            <person name="Hoskins R.A."/>
            <person name="Hubisz M.J."/>
            <person name="Hultmark D."/>
            <person name="Huntley M.A."/>
            <person name="Jaffe D.B."/>
            <person name="Jagadeeshan S."/>
            <person name="Jeck W.R."/>
            <person name="Johnson J."/>
            <person name="Jones C.D."/>
            <person name="Jordan W.C."/>
            <person name="Karpen G.H."/>
            <person name="Kataoka E."/>
            <person name="Keightley P.D."/>
            <person name="Kheradpour P."/>
            <person name="Kirkness E.F."/>
            <person name="Koerich L.B."/>
            <person name="Kristiansen K."/>
            <person name="Kudrna D."/>
            <person name="Kulathinal R.J."/>
            <person name="Kumar S."/>
            <person name="Kwok R."/>
            <person name="Lander E."/>
            <person name="Langley C.H."/>
            <person name="Lapoint R."/>
            <person name="Lazzaro B.P."/>
            <person name="Lee S.J."/>
            <person name="Levesque L."/>
            <person name="Li R."/>
            <person name="Lin C.F."/>
            <person name="Lin M.F."/>
            <person name="Lindblad-Toh K."/>
            <person name="Llopart A."/>
            <person name="Long M."/>
            <person name="Low L."/>
            <person name="Lozovsky E."/>
            <person name="Lu J."/>
            <person name="Luo M."/>
            <person name="Machado C.A."/>
            <person name="Makalowski W."/>
            <person name="Marzo M."/>
            <person name="Matsuda M."/>
            <person name="Matzkin L."/>
            <person name="McAllister B."/>
            <person name="McBride C.S."/>
            <person name="McKernan B."/>
            <person name="McKernan K."/>
            <person name="Mendez-Lago M."/>
            <person name="Minx P."/>
            <person name="Mollenhauer M.U."/>
            <person name="Montooth K."/>
            <person name="Mount S.M."/>
            <person name="Mu X."/>
            <person name="Myers E."/>
            <person name="Negre B."/>
            <person name="Newfeld S."/>
            <person name="Nielsen R."/>
            <person name="Noor M.A."/>
            <person name="O'Grady P."/>
            <person name="Pachter L."/>
            <person name="Papaceit M."/>
            <person name="Parisi M.J."/>
            <person name="Parisi M."/>
            <person name="Parts L."/>
            <person name="Pedersen J.S."/>
            <person name="Pesole G."/>
            <person name="Phillippy A.M."/>
            <person name="Ponting C.P."/>
            <person name="Pop M."/>
            <person name="Porcelli D."/>
            <person name="Powell J.R."/>
            <person name="Prohaska S."/>
            <person name="Pruitt K."/>
            <person name="Puig M."/>
            <person name="Quesneville H."/>
            <person name="Ram K.R."/>
            <person name="Rand D."/>
            <person name="Rasmussen M.D."/>
            <person name="Reed L.K."/>
            <person name="Reenan R."/>
            <person name="Reily A."/>
            <person name="Remington K.A."/>
            <person name="Rieger T.T."/>
            <person name="Ritchie M.G."/>
            <person name="Robin C."/>
            <person name="Rogers Y.H."/>
            <person name="Rohde C."/>
            <person name="Rozas J."/>
            <person name="Rubenfield M.J."/>
            <person name="Ruiz A."/>
            <person name="Russo S."/>
            <person name="Salzberg S.L."/>
            <person name="Sanchez-Gracia A."/>
            <person name="Saranga D.J."/>
            <person name="Sato H."/>
            <person name="Schaeffer S.W."/>
            <person name="Schatz M.C."/>
            <person name="Schlenke T."/>
            <person name="Schwartz R."/>
            <person name="Segarra C."/>
            <person name="Singh R.S."/>
            <person name="Sirot L."/>
            <person name="Sirota M."/>
            <person name="Sisneros N.B."/>
            <person name="Smith C.D."/>
            <person name="Smith T.F."/>
            <person name="Spieth J."/>
            <person name="Stage D.E."/>
            <person name="Stark A."/>
            <person name="Stephan W."/>
            <person name="Strausberg R.L."/>
            <person name="Strempel S."/>
            <person name="Sturgill D."/>
            <person name="Sutton G."/>
            <person name="Sutton G.G."/>
            <person name="Tao W."/>
            <person name="Teichmann S."/>
            <person name="Tobari Y.N."/>
            <person name="Tomimura Y."/>
            <person name="Tsolas J.M."/>
            <person name="Valente V.L."/>
            <person name="Venter E."/>
            <person name="Venter J.C."/>
            <person name="Vicario S."/>
            <person name="Vieira F.G."/>
            <person name="Vilella A.J."/>
            <person name="Villasante A."/>
            <person name="Walenz B."/>
            <person name="Wang J."/>
            <person name="Wasserman M."/>
            <person name="Watts T."/>
            <person name="Wilson D."/>
            <person name="Wilson R.K."/>
            <person name="Wing R.A."/>
            <person name="Wolfner M.F."/>
            <person name="Wong A."/>
            <person name="Wong G.K."/>
            <person name="Wu C.I."/>
            <person name="Wu G."/>
            <person name="Yamamoto D."/>
            <person name="Yang H.P."/>
            <person name="Yang S.P."/>
            <person name="Yorke J.A."/>
            <person name="Yoshida K."/>
            <person name="Zdobnov E."/>
            <person name="Zhang P."/>
            <person name="Zhang Y."/>
            <person name="Zimin A.V."/>
            <person name="Baldwin J."/>
            <person name="Abdouelleil A."/>
            <person name="Abdulkadir J."/>
            <person name="Abebe A."/>
            <person name="Abera B."/>
            <person name="Abreu J."/>
            <person name="Acer S.C."/>
            <person name="Aftuck L."/>
            <person name="Alexander A."/>
            <person name="An P."/>
            <person name="Anderson E."/>
            <person name="Anderson S."/>
            <person name="Arachi H."/>
            <person name="Azer M."/>
            <person name="Bachantsang P."/>
            <person name="Barry A."/>
            <person name="Bayul T."/>
            <person name="Berlin A."/>
            <person name="Bessette D."/>
            <person name="Bloom T."/>
            <person name="Blye J."/>
            <person name="Boguslavskiy L."/>
            <person name="Bonnet C."/>
            <person name="Boukhgalter B."/>
            <person name="Bourzgui I."/>
            <person name="Brown A."/>
            <person name="Cahill P."/>
            <person name="Channer S."/>
            <person name="Cheshatsang Y."/>
            <person name="Chuda L."/>
            <person name="Citroen M."/>
            <person name="Collymore A."/>
            <person name="Cooke P."/>
            <person name="Costello M."/>
            <person name="D'Aco K."/>
            <person name="Daza R."/>
            <person name="De Haan G."/>
            <person name="DeGray S."/>
            <person name="DeMaso C."/>
            <person name="Dhargay N."/>
            <person name="Dooley K."/>
            <person name="Dooley E."/>
            <person name="Doricent M."/>
            <person name="Dorje P."/>
            <person name="Dorjee K."/>
            <person name="Dupes A."/>
            <person name="Elong R."/>
            <person name="Falk J."/>
            <person name="Farina A."/>
            <person name="Faro S."/>
            <person name="Ferguson D."/>
            <person name="Fisher S."/>
            <person name="Foley C.D."/>
            <person name="Franke A."/>
            <person name="Friedrich D."/>
            <person name="Gadbois L."/>
            <person name="Gearin G."/>
            <person name="Gearin C.R."/>
            <person name="Giannoukos G."/>
            <person name="Goode T."/>
            <person name="Graham J."/>
            <person name="Grandbois E."/>
            <person name="Grewal S."/>
            <person name="Gyaltsen K."/>
            <person name="Hafez N."/>
            <person name="Hagos B."/>
            <person name="Hall J."/>
            <person name="Henson C."/>
            <person name="Hollinger A."/>
            <person name="Honan T."/>
            <person name="Huard M.D."/>
            <person name="Hughes L."/>
            <person name="Hurhula B."/>
            <person name="Husby M.E."/>
            <person name="Kamat A."/>
            <person name="Kanga B."/>
            <person name="Kashin S."/>
            <person name="Khazanovich D."/>
            <person name="Kisner P."/>
            <person name="Lance K."/>
            <person name="Lara M."/>
            <person name="Lee W."/>
            <person name="Lennon N."/>
            <person name="Letendre F."/>
            <person name="LeVine R."/>
            <person name="Lipovsky A."/>
            <person name="Liu X."/>
            <person name="Liu J."/>
            <person name="Liu S."/>
            <person name="Lokyitsang T."/>
            <person name="Lokyitsang Y."/>
            <person name="Lubonja R."/>
            <person name="Lui A."/>
            <person name="MacDonald P."/>
            <person name="Magnisalis V."/>
            <person name="Maru K."/>
            <person name="Matthews C."/>
            <person name="McCusker W."/>
            <person name="McDonough S."/>
            <person name="Mehta T."/>
            <person name="Meldrim J."/>
            <person name="Meneus L."/>
            <person name="Mihai O."/>
            <person name="Mihalev A."/>
            <person name="Mihova T."/>
            <person name="Mittelman R."/>
            <person name="Mlenga V."/>
            <person name="Montmayeur A."/>
            <person name="Mulrain L."/>
            <person name="Navidi A."/>
            <person name="Naylor J."/>
            <person name="Negash T."/>
            <person name="Nguyen T."/>
            <person name="Nguyen N."/>
            <person name="Nicol R."/>
            <person name="Norbu C."/>
            <person name="Norbu N."/>
            <person name="Novod N."/>
            <person name="O'Neill B."/>
            <person name="Osman S."/>
            <person name="Markiewicz E."/>
            <person name="Oyono O.L."/>
            <person name="Patti C."/>
            <person name="Phunkhang P."/>
            <person name="Pierre F."/>
            <person name="Priest M."/>
            <person name="Raghuraman S."/>
            <person name="Rege F."/>
            <person name="Reyes R."/>
            <person name="Rise C."/>
            <person name="Rogov P."/>
            <person name="Ross K."/>
            <person name="Ryan E."/>
            <person name="Settipalli S."/>
            <person name="Shea T."/>
            <person name="Sherpa N."/>
            <person name="Shi L."/>
            <person name="Shih D."/>
            <person name="Sparrow T."/>
            <person name="Spaulding J."/>
            <person name="Stalker J."/>
            <person name="Stange-Thomann N."/>
            <person name="Stavropoulos S."/>
            <person name="Stone C."/>
            <person name="Strader C."/>
            <person name="Tesfaye S."/>
            <person name="Thomson T."/>
            <person name="Thoulutsang Y."/>
            <person name="Thoulutsang D."/>
            <person name="Topham K."/>
            <person name="Topping I."/>
            <person name="Tsamla T."/>
            <person name="Vassiliev H."/>
            <person name="Vo A."/>
            <person name="Wangchuk T."/>
            <person name="Wangdi T."/>
            <person name="Weiand M."/>
            <person name="Wilkinson J."/>
            <person name="Wilson A."/>
            <person name="Yadav S."/>
            <person name="Young G."/>
            <person name="Yu Q."/>
            <person name="Zembek L."/>
            <person name="Zhong D."/>
            <person name="Zimmer A."/>
            <person name="Zwirko Z."/>
            <person name="Jaffe D.B."/>
            <person name="Alvarez P."/>
            <person name="Brockman W."/>
            <person name="Butler J."/>
            <person name="Chin C."/>
            <person name="Gnerre S."/>
            <person name="Grabherr M."/>
            <person name="Kleber M."/>
            <person name="Mauceli E."/>
            <person name="MacCallum I."/>
        </authorList>
    </citation>
    <scope>NUCLEOTIDE SEQUENCE [LARGE SCALE GENOMIC DNA]</scope>
    <source>
        <strain evidence="2">Tucson 15010-1051.87</strain>
    </source>
</reference>
<evidence type="ECO:0000313" key="2">
    <source>
        <dbReference type="Proteomes" id="UP000008792"/>
    </source>
</evidence>
<dbReference type="InParanoid" id="A0A0Q9WRS7"/>
<gene>
    <name evidence="1" type="primary">Dvir\GJ26123</name>
    <name evidence="1" type="ORF">Dvir_GJ26123</name>
</gene>
<sequence>MDGMFGNLSQRFKQLSNVEGKRMAIKLVGFYAMGWTLRKLIK</sequence>
<dbReference type="KEGG" id="dvi:26530893"/>
<keyword evidence="2" id="KW-1185">Reference proteome</keyword>
<accession>A0A0Q9WRS7</accession>
<dbReference type="Proteomes" id="UP000008792">
    <property type="component" value="Unassembled WGS sequence"/>
</dbReference>
<dbReference type="EMBL" id="CH940650">
    <property type="protein sequence ID" value="KRF83291.1"/>
    <property type="molecule type" value="Genomic_DNA"/>
</dbReference>
<name>A0A0Q9WRS7_DROVI</name>